<evidence type="ECO:0000256" key="9">
    <source>
        <dbReference type="SAM" id="Phobius"/>
    </source>
</evidence>
<feature type="region of interest" description="Disordered" evidence="8">
    <location>
        <begin position="1040"/>
        <end position="1065"/>
    </location>
</feature>
<dbReference type="PANTHER" id="PTHR42643:SF30">
    <property type="entry name" value="IONOTROPIC RECEPTOR 40A-RELATED"/>
    <property type="match status" value="1"/>
</dbReference>
<sequence>MIESTSIKSKNFWHTPEFLNSGIVQFITGGCFDSLDSEERFRHDIRHHNPYAPIIADLISYWDFSTSRYAWDNTYQNSHLRRDKINKGRSLSPNIQITFINLKCGKQNLPVVAQQLHPLYYRIALSHENPDYIFLQVYHSPSFAYPPADILTSTFLQFDCDLPNYLEILCVPCGLKIPGPNFEYSLRGISASWKRRHKNLNSRIIIVLEIGYLISAPGKTCGASLYFHTNFLNHHHCSVKEMAIMFNFTVSQFYKEVDRHKIIGEIRLSIVTDNSVVYGLISRRYKEEMLPNGIEFRNFKFAIVTKKPSAIVGFETLYAPFDSVTWELFLSTCVSLIAIMLLQSGIIGNYPIEMVESVWNKIYWIFATLVGQSAGIGLVLSRNTAVIFPWLTCWYFGCMLLSNFYQGEVYSSLTSVSMPYLPKTLQHLIDSELAIITYSSTYARRCNSTYFLSNLEYQLNLMLESIKFRTPPAKYLVKLMKRLHHVGGYGSFNRVQVVKNISNSYPLHDHQGTRIPTKGNIAFLDSEVHLPGFIDLVELFDKKSIVRNYDDVNVRITVFAGASRNYIFPLIHYAIGQFQQAGLSKHWEIMYHMHILRDLSGILLSTYNSRFYRKRRDNAKSDPQFNEAQPVSLSAIEYLVVGCGLLTFVACIAFMIEVRKAIVVLIQSVYQIFARIATHMPTRDLKETRLVSKLWENEANLILRKRTKFSYIAYHKSNLISPFPSVNVKLLPAISVGYSPCHQIEDMRGKDPSFRQGFVEFALKNGEHIEQFYFHMADVFYSAMTVLLGGIEFQKLTRLEIRICKTDDPQFPFSEVPGQFNMPNLKQFRIVNNIYVKSHMGYQAMACGILKQAGKLERLNIFDVGTIFFPDLSGCRRLVYFRWDFNPFKARRTYRDPCQLCDNFGQKFTQVLAQVSESLQNFIFGLNEMTTDIRRVQIFPLPVMKHLTNLTLSTLDLFDLGFRNLNHHVFPRLRRIWRMFPNLKKLTVRLYGEMETPTQMTQWKEFFQNMRTCAWHVVQITMHIHMRCSFSELMEAMGGTEEEGEGGNCASGMEEDSSHSGTELPQIPSFVDVETQNVRVISFLRSKRWTDPGCRKFEKVLKLWQPNLSIEEFEASYICVFIEYSKCPIHNRVFNPSCRNLVTGSNLFEVQRCIDCILPSLRMTPPYQSHPFYSTMSNPPHHFNPEDD</sequence>
<dbReference type="PANTHER" id="PTHR42643">
    <property type="entry name" value="IONOTROPIC RECEPTOR 20A-RELATED"/>
    <property type="match status" value="1"/>
</dbReference>
<dbReference type="SUPFAM" id="SSF52047">
    <property type="entry name" value="RNI-like"/>
    <property type="match status" value="1"/>
</dbReference>
<evidence type="ECO:0000256" key="8">
    <source>
        <dbReference type="SAM" id="MobiDB-lite"/>
    </source>
</evidence>
<evidence type="ECO:0000313" key="10">
    <source>
        <dbReference type="EMBL" id="OXA49309.1"/>
    </source>
</evidence>
<feature type="transmembrane region" description="Helical" evidence="9">
    <location>
        <begin position="635"/>
        <end position="656"/>
    </location>
</feature>
<dbReference type="GO" id="GO:0005886">
    <property type="term" value="C:plasma membrane"/>
    <property type="evidence" value="ECO:0007669"/>
    <property type="project" value="UniProtKB-SubCell"/>
</dbReference>
<protein>
    <submittedName>
        <fullName evidence="10">Uncharacterized protein</fullName>
    </submittedName>
</protein>
<keyword evidence="2" id="KW-1003">Cell membrane</keyword>
<feature type="transmembrane region" description="Helical" evidence="9">
    <location>
        <begin position="328"/>
        <end position="350"/>
    </location>
</feature>
<evidence type="ECO:0000256" key="1">
    <source>
        <dbReference type="ARBA" id="ARBA00004651"/>
    </source>
</evidence>
<organism evidence="10 11">
    <name type="scientific">Folsomia candida</name>
    <name type="common">Springtail</name>
    <dbReference type="NCBI Taxonomy" id="158441"/>
    <lineage>
        <taxon>Eukaryota</taxon>
        <taxon>Metazoa</taxon>
        <taxon>Ecdysozoa</taxon>
        <taxon>Arthropoda</taxon>
        <taxon>Hexapoda</taxon>
        <taxon>Collembola</taxon>
        <taxon>Entomobryomorpha</taxon>
        <taxon>Isotomoidea</taxon>
        <taxon>Isotomidae</taxon>
        <taxon>Proisotominae</taxon>
        <taxon>Folsomia</taxon>
    </lineage>
</organism>
<proteinExistence type="predicted"/>
<evidence type="ECO:0000256" key="6">
    <source>
        <dbReference type="ARBA" id="ARBA00023170"/>
    </source>
</evidence>
<dbReference type="Proteomes" id="UP000198287">
    <property type="component" value="Unassembled WGS sequence"/>
</dbReference>
<evidence type="ECO:0000256" key="5">
    <source>
        <dbReference type="ARBA" id="ARBA00023136"/>
    </source>
</evidence>
<evidence type="ECO:0000256" key="3">
    <source>
        <dbReference type="ARBA" id="ARBA00022692"/>
    </source>
</evidence>
<keyword evidence="6" id="KW-0675">Receptor</keyword>
<feature type="transmembrane region" description="Helical" evidence="9">
    <location>
        <begin position="387"/>
        <end position="405"/>
    </location>
</feature>
<evidence type="ECO:0000256" key="2">
    <source>
        <dbReference type="ARBA" id="ARBA00022475"/>
    </source>
</evidence>
<evidence type="ECO:0000313" key="11">
    <source>
        <dbReference type="Proteomes" id="UP000198287"/>
    </source>
</evidence>
<dbReference type="AlphaFoldDB" id="A0A226DVQ2"/>
<feature type="transmembrane region" description="Helical" evidence="9">
    <location>
        <begin position="362"/>
        <end position="381"/>
    </location>
</feature>
<reference evidence="10 11" key="1">
    <citation type="submission" date="2015-12" db="EMBL/GenBank/DDBJ databases">
        <title>The genome of Folsomia candida.</title>
        <authorList>
            <person name="Faddeeva A."/>
            <person name="Derks M.F."/>
            <person name="Anvar Y."/>
            <person name="Smit S."/>
            <person name="Van Straalen N."/>
            <person name="Roelofs D."/>
        </authorList>
    </citation>
    <scope>NUCLEOTIDE SEQUENCE [LARGE SCALE GENOMIC DNA]</scope>
    <source>
        <strain evidence="10 11">VU population</strain>
        <tissue evidence="10">Whole body</tissue>
    </source>
</reference>
<gene>
    <name evidence="10" type="ORF">Fcan01_15737</name>
</gene>
<keyword evidence="5 9" id="KW-0472">Membrane</keyword>
<keyword evidence="7" id="KW-0325">Glycoprotein</keyword>
<comment type="caution">
    <text evidence="10">The sequence shown here is derived from an EMBL/GenBank/DDBJ whole genome shotgun (WGS) entry which is preliminary data.</text>
</comment>
<dbReference type="EMBL" id="LNIX01000010">
    <property type="protein sequence ID" value="OXA49309.1"/>
    <property type="molecule type" value="Genomic_DNA"/>
</dbReference>
<dbReference type="InterPro" id="IPR052192">
    <property type="entry name" value="Insect_Ionotropic_Sensory_Rcpt"/>
</dbReference>
<evidence type="ECO:0000256" key="4">
    <source>
        <dbReference type="ARBA" id="ARBA00022989"/>
    </source>
</evidence>
<evidence type="ECO:0000256" key="7">
    <source>
        <dbReference type="ARBA" id="ARBA00023180"/>
    </source>
</evidence>
<accession>A0A226DVQ2</accession>
<comment type="subcellular location">
    <subcellularLocation>
        <location evidence="1">Cell membrane</location>
        <topology evidence="1">Multi-pass membrane protein</topology>
    </subcellularLocation>
</comment>
<name>A0A226DVQ2_FOLCA</name>
<keyword evidence="4 9" id="KW-1133">Transmembrane helix</keyword>
<keyword evidence="11" id="KW-1185">Reference proteome</keyword>
<keyword evidence="3 9" id="KW-0812">Transmembrane</keyword>